<dbReference type="EMBL" id="SSOB01000068">
    <property type="protein sequence ID" value="THF72878.1"/>
    <property type="molecule type" value="Genomic_DNA"/>
</dbReference>
<dbReference type="AlphaFoldDB" id="A0A4S4BKY2"/>
<dbReference type="PROSITE" id="PS51257">
    <property type="entry name" value="PROKAR_LIPOPROTEIN"/>
    <property type="match status" value="1"/>
</dbReference>
<dbReference type="GO" id="GO:0015768">
    <property type="term" value="P:maltose transport"/>
    <property type="evidence" value="ECO:0007669"/>
    <property type="project" value="TreeGrafter"/>
</dbReference>
<protein>
    <submittedName>
        <fullName evidence="5">ABC transporter substrate-binding protein</fullName>
    </submittedName>
</protein>
<dbReference type="GO" id="GO:1901982">
    <property type="term" value="F:maltose binding"/>
    <property type="evidence" value="ECO:0007669"/>
    <property type="project" value="TreeGrafter"/>
</dbReference>
<dbReference type="PANTHER" id="PTHR30061:SF50">
    <property type="entry name" value="MALTOSE_MALTODEXTRIN-BINDING PERIPLASMIC PROTEIN"/>
    <property type="match status" value="1"/>
</dbReference>
<gene>
    <name evidence="5" type="ORF">E6C55_31565</name>
</gene>
<evidence type="ECO:0000256" key="3">
    <source>
        <dbReference type="ARBA" id="ARBA00022729"/>
    </source>
</evidence>
<name>A0A4S4BKY2_9BACL</name>
<dbReference type="Proteomes" id="UP000310636">
    <property type="component" value="Unassembled WGS sequence"/>
</dbReference>
<comment type="caution">
    <text evidence="5">The sequence shown here is derived from an EMBL/GenBank/DDBJ whole genome shotgun (WGS) entry which is preliminary data.</text>
</comment>
<organism evidence="5 6">
    <name type="scientific">Cohnella fermenti</name>
    <dbReference type="NCBI Taxonomy" id="2565925"/>
    <lineage>
        <taxon>Bacteria</taxon>
        <taxon>Bacillati</taxon>
        <taxon>Bacillota</taxon>
        <taxon>Bacilli</taxon>
        <taxon>Bacillales</taxon>
        <taxon>Paenibacillaceae</taxon>
        <taxon>Cohnella</taxon>
    </lineage>
</organism>
<dbReference type="Gene3D" id="3.40.190.10">
    <property type="entry name" value="Periplasmic binding protein-like II"/>
    <property type="match status" value="1"/>
</dbReference>
<accession>A0A4S4BKY2</accession>
<dbReference type="Pfam" id="PF13416">
    <property type="entry name" value="SBP_bac_8"/>
    <property type="match status" value="1"/>
</dbReference>
<dbReference type="InterPro" id="IPR006059">
    <property type="entry name" value="SBP"/>
</dbReference>
<comment type="similarity">
    <text evidence="1">Belongs to the bacterial solute-binding protein 1 family.</text>
</comment>
<keyword evidence="6" id="KW-1185">Reference proteome</keyword>
<dbReference type="RefSeq" id="WP_136373827.1">
    <property type="nucleotide sequence ID" value="NZ_SSOB01000068.1"/>
</dbReference>
<evidence type="ECO:0000313" key="5">
    <source>
        <dbReference type="EMBL" id="THF72878.1"/>
    </source>
</evidence>
<evidence type="ECO:0000313" key="6">
    <source>
        <dbReference type="Proteomes" id="UP000310636"/>
    </source>
</evidence>
<keyword evidence="2" id="KW-0813">Transport</keyword>
<feature type="chain" id="PRO_5038537041" evidence="4">
    <location>
        <begin position="34"/>
        <end position="442"/>
    </location>
</feature>
<reference evidence="5 6" key="1">
    <citation type="submission" date="2019-04" db="EMBL/GenBank/DDBJ databases">
        <title>Cohnella sp. nov. isolated from preserved vegetables.</title>
        <authorList>
            <person name="Lin S.-Y."/>
            <person name="Hung M.-H."/>
            <person name="Young C.-C."/>
        </authorList>
    </citation>
    <scope>NUCLEOTIDE SEQUENCE [LARGE SCALE GENOMIC DNA]</scope>
    <source>
        <strain evidence="5 6">CC-MHH1044</strain>
    </source>
</reference>
<dbReference type="SUPFAM" id="SSF53850">
    <property type="entry name" value="Periplasmic binding protein-like II"/>
    <property type="match status" value="1"/>
</dbReference>
<dbReference type="PANTHER" id="PTHR30061">
    <property type="entry name" value="MALTOSE-BINDING PERIPLASMIC PROTEIN"/>
    <property type="match status" value="1"/>
</dbReference>
<evidence type="ECO:0000256" key="1">
    <source>
        <dbReference type="ARBA" id="ARBA00008520"/>
    </source>
</evidence>
<evidence type="ECO:0000256" key="2">
    <source>
        <dbReference type="ARBA" id="ARBA00022448"/>
    </source>
</evidence>
<feature type="signal peptide" evidence="4">
    <location>
        <begin position="1"/>
        <end position="33"/>
    </location>
</feature>
<dbReference type="GO" id="GO:0042956">
    <property type="term" value="P:maltodextrin transmembrane transport"/>
    <property type="evidence" value="ECO:0007669"/>
    <property type="project" value="TreeGrafter"/>
</dbReference>
<dbReference type="OrthoDB" id="2507686at2"/>
<keyword evidence="3 4" id="KW-0732">Signal</keyword>
<sequence>MNKNGGFRLNRLTNRIVSFALVASMIGVLSACGGNDNSNSASSSSSAAGGKQVSISFWNTFTGSDADTLKEIVNDYNKANEGKYEVKMDIMPADQFGQKLPPSIATGTAPSLVALSSSGAAAYIQNGSIEPVDDFYSVDGVNRDDFEESAVKLGESNGSLYLLPMQVFGIEFFWNKDLFKAAGLDPDTPPATFEQLADYAVKLTDESKGQYGFAMPIKGAPQYSLMFIWGNGGDVVDLASRKSVLNSAENVETFKWLADLAVQKKVTPKGLNGVETDKLFLSGKAAMYITGPWLAAGLKENNINFGVSLPPKGSAAQATIADGIGFAIPKGTSDEQKLAAYDFVKYWNSTEVGKKWSLAIGFPPYLKSVLADPDIQANETIKLMSNFGDAGRTFLPGFVTADRINSDVLFPLLEQIVSGLDPVQGVEKASSSIDDILKSESQ</sequence>
<evidence type="ECO:0000256" key="4">
    <source>
        <dbReference type="SAM" id="SignalP"/>
    </source>
</evidence>
<dbReference type="GO" id="GO:0055052">
    <property type="term" value="C:ATP-binding cassette (ABC) transporter complex, substrate-binding subunit-containing"/>
    <property type="evidence" value="ECO:0007669"/>
    <property type="project" value="TreeGrafter"/>
</dbReference>
<proteinExistence type="inferred from homology"/>
<dbReference type="CDD" id="cd14748">
    <property type="entry name" value="PBP2_UgpB"/>
    <property type="match status" value="1"/>
</dbReference>